<evidence type="ECO:0000256" key="3">
    <source>
        <dbReference type="ARBA" id="ARBA00022723"/>
    </source>
</evidence>
<keyword evidence="4" id="KW-0223">Dioxygenase</keyword>
<dbReference type="Proteomes" id="UP001152533">
    <property type="component" value="Unassembled WGS sequence"/>
</dbReference>
<dbReference type="GO" id="GO:0016706">
    <property type="term" value="F:2-oxoglutarate-dependent dioxygenase activity"/>
    <property type="evidence" value="ECO:0007669"/>
    <property type="project" value="TreeGrafter"/>
</dbReference>
<dbReference type="PANTHER" id="PTHR30468">
    <property type="entry name" value="ALPHA-KETOGLUTARATE-DEPENDENT SULFONATE DIOXYGENASE"/>
    <property type="match status" value="1"/>
</dbReference>
<keyword evidence="5" id="KW-0560">Oxidoreductase</keyword>
<dbReference type="PANTHER" id="PTHR30468:SF28">
    <property type="entry name" value="ALPHA-KETOGLUTARATE-DEPENDENT TAURINE DIOXYGENASE (AFU_ORTHOLOGUE AFUA_8G02210)-RELATED"/>
    <property type="match status" value="1"/>
</dbReference>
<name>A0A9W4RMR9_9PEZI</name>
<dbReference type="EMBL" id="CAMGZC010000121">
    <property type="protein sequence ID" value="CAI0643717.1"/>
    <property type="molecule type" value="Genomic_DNA"/>
</dbReference>
<dbReference type="FunFam" id="3.60.130.10:FF:000003">
    <property type="entry name" value="Alpha-ketoglutarate-dependent taurine dioxygenase"/>
    <property type="match status" value="1"/>
</dbReference>
<evidence type="ECO:0000256" key="5">
    <source>
        <dbReference type="ARBA" id="ARBA00023002"/>
    </source>
</evidence>
<evidence type="ECO:0000313" key="9">
    <source>
        <dbReference type="Proteomes" id="UP001152533"/>
    </source>
</evidence>
<evidence type="ECO:0000256" key="4">
    <source>
        <dbReference type="ARBA" id="ARBA00022964"/>
    </source>
</evidence>
<dbReference type="Gene3D" id="3.60.130.10">
    <property type="entry name" value="Clavaminate synthase-like"/>
    <property type="match status" value="1"/>
</dbReference>
<reference evidence="8" key="1">
    <citation type="submission" date="2022-08" db="EMBL/GenBank/DDBJ databases">
        <authorList>
            <person name="Giroux E."/>
            <person name="Giroux E."/>
        </authorList>
    </citation>
    <scope>NUCLEOTIDE SEQUENCE</scope>
    <source>
        <strain evidence="8">H1091258</strain>
    </source>
</reference>
<evidence type="ECO:0000256" key="6">
    <source>
        <dbReference type="ARBA" id="ARBA00023004"/>
    </source>
</evidence>
<comment type="similarity">
    <text evidence="2">Belongs to the TfdA dioxygenase family.</text>
</comment>
<sequence length="404" mass="45839">MSTTTTTTAEAEQAPIRLTLAYDDKIHDQYKYSQYLPVYDEKTLFPPLQPFEFNDRGLVANKEKLNLLPKDNAIIKANKLTPVIGIEIRGLQLSQLDDRQKDELALLIAERGVVVFRNQDFKDISIEKQKEFGSYFGPLHIHSRNQPVGAHVKDHLELHNIYLGPDNEYRNRSKSNKLSTIGYHSDVSYEHQSPGVTILTLLSVPETGGDTAWVSQTAAYARLSRPIQTLLEGLRAEHSGFPQAENARRDGKFVRREPVKSEHPVVRIHPTHEDDENSLMLTKRQATGQKALFINPGFTKKIIGLRDEESDALLKLLFKVRHPASARESFADQEQKQHITLGQDFQVRIKWEEGTVALWDNRVTAHTAISDYNVHNPQEGLRHGFRITTLADKPTGVNGLESTW</sequence>
<dbReference type="InterPro" id="IPR051323">
    <property type="entry name" value="AtsK-like"/>
</dbReference>
<gene>
    <name evidence="8" type="ORF">CGXH109_LOCUS28234</name>
</gene>
<keyword evidence="9" id="KW-1185">Reference proteome</keyword>
<evidence type="ECO:0000259" key="7">
    <source>
        <dbReference type="Pfam" id="PF02668"/>
    </source>
</evidence>
<dbReference type="AlphaFoldDB" id="A0A9W4RMR9"/>
<evidence type="ECO:0000313" key="8">
    <source>
        <dbReference type="EMBL" id="CAI0643717.1"/>
    </source>
</evidence>
<keyword evidence="6" id="KW-0408">Iron</keyword>
<proteinExistence type="inferred from homology"/>
<dbReference type="InterPro" id="IPR003819">
    <property type="entry name" value="TauD/TfdA-like"/>
</dbReference>
<comment type="cofactor">
    <cofactor evidence="1">
        <name>Fe(2+)</name>
        <dbReference type="ChEBI" id="CHEBI:29033"/>
    </cofactor>
</comment>
<dbReference type="GO" id="GO:0005737">
    <property type="term" value="C:cytoplasm"/>
    <property type="evidence" value="ECO:0007669"/>
    <property type="project" value="TreeGrafter"/>
</dbReference>
<dbReference type="GO" id="GO:0046872">
    <property type="term" value="F:metal ion binding"/>
    <property type="evidence" value="ECO:0007669"/>
    <property type="project" value="UniProtKB-KW"/>
</dbReference>
<organism evidence="8 9">
    <name type="scientific">Colletotrichum noveboracense</name>
    <dbReference type="NCBI Taxonomy" id="2664923"/>
    <lineage>
        <taxon>Eukaryota</taxon>
        <taxon>Fungi</taxon>
        <taxon>Dikarya</taxon>
        <taxon>Ascomycota</taxon>
        <taxon>Pezizomycotina</taxon>
        <taxon>Sordariomycetes</taxon>
        <taxon>Hypocreomycetidae</taxon>
        <taxon>Glomerellales</taxon>
        <taxon>Glomerellaceae</taxon>
        <taxon>Colletotrichum</taxon>
        <taxon>Colletotrichum gloeosporioides species complex</taxon>
    </lineage>
</organism>
<protein>
    <recommendedName>
        <fullName evidence="7">TauD/TfdA-like domain-containing protein</fullName>
    </recommendedName>
</protein>
<feature type="domain" description="TauD/TfdA-like" evidence="7">
    <location>
        <begin position="78"/>
        <end position="387"/>
    </location>
</feature>
<accession>A0A9W4RMR9</accession>
<evidence type="ECO:0000256" key="2">
    <source>
        <dbReference type="ARBA" id="ARBA00005896"/>
    </source>
</evidence>
<dbReference type="Pfam" id="PF02668">
    <property type="entry name" value="TauD"/>
    <property type="match status" value="1"/>
</dbReference>
<keyword evidence="3" id="KW-0479">Metal-binding</keyword>
<dbReference type="SUPFAM" id="SSF51197">
    <property type="entry name" value="Clavaminate synthase-like"/>
    <property type="match status" value="1"/>
</dbReference>
<dbReference type="InterPro" id="IPR042098">
    <property type="entry name" value="TauD-like_sf"/>
</dbReference>
<comment type="caution">
    <text evidence="8">The sequence shown here is derived from an EMBL/GenBank/DDBJ whole genome shotgun (WGS) entry which is preliminary data.</text>
</comment>
<evidence type="ECO:0000256" key="1">
    <source>
        <dbReference type="ARBA" id="ARBA00001954"/>
    </source>
</evidence>